<dbReference type="InterPro" id="IPR023187">
    <property type="entry name" value="Tscrpt_reg_MarR-type_CS"/>
</dbReference>
<keyword evidence="1" id="KW-0805">Transcription regulation</keyword>
<sequence>MSELDFWSFVREARSRLTDAGYADPGATELLLTLNRASGIVTYDLEASVHRPAGRSWSAFRILYVLWLAGAMEPKRVAELTGLTRAAVSNLTGGLVDDGLVCREPAPHDGRSVRLGLTPRGVEEIRALFATQHEREQAWAAALTPLERHLLVTLLDKLVGSRDDLSPRLRH</sequence>
<dbReference type="InterPro" id="IPR039422">
    <property type="entry name" value="MarR/SlyA-like"/>
</dbReference>
<proteinExistence type="predicted"/>
<gene>
    <name evidence="5" type="ORF">GGG17_10365</name>
</gene>
<dbReference type="GO" id="GO:0006950">
    <property type="term" value="P:response to stress"/>
    <property type="evidence" value="ECO:0007669"/>
    <property type="project" value="TreeGrafter"/>
</dbReference>
<dbReference type="SMART" id="SM00347">
    <property type="entry name" value="HTH_MARR"/>
    <property type="match status" value="1"/>
</dbReference>
<dbReference type="PANTHER" id="PTHR33164:SF43">
    <property type="entry name" value="HTH-TYPE TRANSCRIPTIONAL REPRESSOR YETL"/>
    <property type="match status" value="1"/>
</dbReference>
<dbReference type="InterPro" id="IPR036388">
    <property type="entry name" value="WH-like_DNA-bd_sf"/>
</dbReference>
<dbReference type="PANTHER" id="PTHR33164">
    <property type="entry name" value="TRANSCRIPTIONAL REGULATOR, MARR FAMILY"/>
    <property type="match status" value="1"/>
</dbReference>
<comment type="caution">
    <text evidence="5">The sequence shown here is derived from an EMBL/GenBank/DDBJ whole genome shotgun (WGS) entry which is preliminary data.</text>
</comment>
<keyword evidence="2" id="KW-0238">DNA-binding</keyword>
<evidence type="ECO:0000313" key="6">
    <source>
        <dbReference type="Proteomes" id="UP000431092"/>
    </source>
</evidence>
<keyword evidence="6" id="KW-1185">Reference proteome</keyword>
<evidence type="ECO:0000256" key="3">
    <source>
        <dbReference type="ARBA" id="ARBA00023163"/>
    </source>
</evidence>
<evidence type="ECO:0000256" key="2">
    <source>
        <dbReference type="ARBA" id="ARBA00023125"/>
    </source>
</evidence>
<dbReference type="InterPro" id="IPR036390">
    <property type="entry name" value="WH_DNA-bd_sf"/>
</dbReference>
<evidence type="ECO:0000313" key="5">
    <source>
        <dbReference type="EMBL" id="MTB72366.1"/>
    </source>
</evidence>
<dbReference type="InterPro" id="IPR000835">
    <property type="entry name" value="HTH_MarR-typ"/>
</dbReference>
<protein>
    <submittedName>
        <fullName evidence="5">MarR family transcriptional regulator</fullName>
    </submittedName>
</protein>
<dbReference type="PROSITE" id="PS50995">
    <property type="entry name" value="HTH_MARR_2"/>
    <property type="match status" value="1"/>
</dbReference>
<dbReference type="AlphaFoldDB" id="A0A6I3IZG6"/>
<dbReference type="EMBL" id="WLVL01000038">
    <property type="protein sequence ID" value="MTB72366.1"/>
    <property type="molecule type" value="Genomic_DNA"/>
</dbReference>
<dbReference type="GO" id="GO:0003700">
    <property type="term" value="F:DNA-binding transcription factor activity"/>
    <property type="evidence" value="ECO:0007669"/>
    <property type="project" value="InterPro"/>
</dbReference>
<dbReference type="RefSeq" id="WP_154593660.1">
    <property type="nucleotide sequence ID" value="NZ_CP171001.1"/>
</dbReference>
<dbReference type="PROSITE" id="PS01117">
    <property type="entry name" value="HTH_MARR_1"/>
    <property type="match status" value="1"/>
</dbReference>
<reference evidence="5 6" key="1">
    <citation type="submission" date="2019-11" db="EMBL/GenBank/DDBJ databases">
        <title>Whole genome sequencing identifies a novel species of the genus Arsenicicoccus isolated from human blood.</title>
        <authorList>
            <person name="Jeong J.H."/>
            <person name="Kweon O.J."/>
            <person name="Kim H.R."/>
            <person name="Kim T.-H."/>
            <person name="Ha S.-M."/>
            <person name="Lee M.-K."/>
        </authorList>
    </citation>
    <scope>NUCLEOTIDE SEQUENCE [LARGE SCALE GENOMIC DNA]</scope>
    <source>
        <strain evidence="5 6">MKL-02</strain>
    </source>
</reference>
<dbReference type="Pfam" id="PF12802">
    <property type="entry name" value="MarR_2"/>
    <property type="match status" value="1"/>
</dbReference>
<organism evidence="5 6">
    <name type="scientific">Arsenicicoccus cauae</name>
    <dbReference type="NCBI Taxonomy" id="2663847"/>
    <lineage>
        <taxon>Bacteria</taxon>
        <taxon>Bacillati</taxon>
        <taxon>Actinomycetota</taxon>
        <taxon>Actinomycetes</taxon>
        <taxon>Micrococcales</taxon>
        <taxon>Intrasporangiaceae</taxon>
        <taxon>Arsenicicoccus</taxon>
    </lineage>
</organism>
<feature type="domain" description="HTH marR-type" evidence="4">
    <location>
        <begin position="27"/>
        <end position="160"/>
    </location>
</feature>
<dbReference type="Gene3D" id="1.10.10.10">
    <property type="entry name" value="Winged helix-like DNA-binding domain superfamily/Winged helix DNA-binding domain"/>
    <property type="match status" value="1"/>
</dbReference>
<dbReference type="SUPFAM" id="SSF46785">
    <property type="entry name" value="Winged helix' DNA-binding domain"/>
    <property type="match status" value="1"/>
</dbReference>
<keyword evidence="3" id="KW-0804">Transcription</keyword>
<accession>A0A6I3IZG6</accession>
<evidence type="ECO:0000259" key="4">
    <source>
        <dbReference type="PROSITE" id="PS50995"/>
    </source>
</evidence>
<name>A0A6I3IZG6_9MICO</name>
<dbReference type="GO" id="GO:0003677">
    <property type="term" value="F:DNA binding"/>
    <property type="evidence" value="ECO:0007669"/>
    <property type="project" value="UniProtKB-KW"/>
</dbReference>
<evidence type="ECO:0000256" key="1">
    <source>
        <dbReference type="ARBA" id="ARBA00023015"/>
    </source>
</evidence>
<dbReference type="Proteomes" id="UP000431092">
    <property type="component" value="Unassembled WGS sequence"/>
</dbReference>